<dbReference type="Proteomes" id="UP000177821">
    <property type="component" value="Unassembled WGS sequence"/>
</dbReference>
<dbReference type="EMBL" id="MHCX01000010">
    <property type="protein sequence ID" value="OGY30008.1"/>
    <property type="molecule type" value="Genomic_DNA"/>
</dbReference>
<evidence type="ECO:0000256" key="1">
    <source>
        <dbReference type="SAM" id="Phobius"/>
    </source>
</evidence>
<proteinExistence type="predicted"/>
<feature type="transmembrane region" description="Helical" evidence="1">
    <location>
        <begin position="49"/>
        <end position="67"/>
    </location>
</feature>
<feature type="transmembrane region" description="Helical" evidence="1">
    <location>
        <begin position="21"/>
        <end position="43"/>
    </location>
</feature>
<organism evidence="2 3">
    <name type="scientific">Candidatus Woykebacteria bacterium RIFCSPHIGHO2_02_FULL_43_16b</name>
    <dbReference type="NCBI Taxonomy" id="1802601"/>
    <lineage>
        <taxon>Bacteria</taxon>
        <taxon>Candidatus Woykeibacteriota</taxon>
    </lineage>
</organism>
<evidence type="ECO:0000313" key="3">
    <source>
        <dbReference type="Proteomes" id="UP000177821"/>
    </source>
</evidence>
<gene>
    <name evidence="2" type="ORF">A3J50_02910</name>
</gene>
<evidence type="ECO:0000313" key="2">
    <source>
        <dbReference type="EMBL" id="OGY30008.1"/>
    </source>
</evidence>
<comment type="caution">
    <text evidence="2">The sequence shown here is derived from an EMBL/GenBank/DDBJ whole genome shotgun (WGS) entry which is preliminary data.</text>
</comment>
<dbReference type="AlphaFoldDB" id="A0A1G1WQJ5"/>
<keyword evidence="1" id="KW-0472">Membrane</keyword>
<keyword evidence="1" id="KW-0812">Transmembrane</keyword>
<name>A0A1G1WQJ5_9BACT</name>
<accession>A0A1G1WQJ5</accession>
<reference evidence="2 3" key="1">
    <citation type="journal article" date="2016" name="Nat. Commun.">
        <title>Thousands of microbial genomes shed light on interconnected biogeochemical processes in an aquifer system.</title>
        <authorList>
            <person name="Anantharaman K."/>
            <person name="Brown C.T."/>
            <person name="Hug L.A."/>
            <person name="Sharon I."/>
            <person name="Castelle C.J."/>
            <person name="Probst A.J."/>
            <person name="Thomas B.C."/>
            <person name="Singh A."/>
            <person name="Wilkins M.J."/>
            <person name="Karaoz U."/>
            <person name="Brodie E.L."/>
            <person name="Williams K.H."/>
            <person name="Hubbard S.S."/>
            <person name="Banfield J.F."/>
        </authorList>
    </citation>
    <scope>NUCLEOTIDE SEQUENCE [LARGE SCALE GENOMIC DNA]</scope>
</reference>
<sequence>MKSAKSRSSTPFPMSPSYSKFLDVVFVVMLLGLIVSTLKLIIVPIDQDIFAFVFGVFAIVYLALKLTGKTPS</sequence>
<keyword evidence="1" id="KW-1133">Transmembrane helix</keyword>
<protein>
    <submittedName>
        <fullName evidence="2">Uncharacterized protein</fullName>
    </submittedName>
</protein>